<reference evidence="12" key="1">
    <citation type="journal article" date="2020" name="Stud. Mycol.">
        <title>101 Dothideomycetes genomes: a test case for predicting lifestyles and emergence of pathogens.</title>
        <authorList>
            <person name="Haridas S."/>
            <person name="Albert R."/>
            <person name="Binder M."/>
            <person name="Bloem J."/>
            <person name="Labutti K."/>
            <person name="Salamov A."/>
            <person name="Andreopoulos B."/>
            <person name="Baker S."/>
            <person name="Barry K."/>
            <person name="Bills G."/>
            <person name="Bluhm B."/>
            <person name="Cannon C."/>
            <person name="Castanera R."/>
            <person name="Culley D."/>
            <person name="Daum C."/>
            <person name="Ezra D."/>
            <person name="Gonzalez J."/>
            <person name="Henrissat B."/>
            <person name="Kuo A."/>
            <person name="Liang C."/>
            <person name="Lipzen A."/>
            <person name="Lutzoni F."/>
            <person name="Magnuson J."/>
            <person name="Mondo S."/>
            <person name="Nolan M."/>
            <person name="Ohm R."/>
            <person name="Pangilinan J."/>
            <person name="Park H.-J."/>
            <person name="Ramirez L."/>
            <person name="Alfaro M."/>
            <person name="Sun H."/>
            <person name="Tritt A."/>
            <person name="Yoshinaga Y."/>
            <person name="Zwiers L.-H."/>
            <person name="Turgeon B."/>
            <person name="Goodwin S."/>
            <person name="Spatafora J."/>
            <person name="Crous P."/>
            <person name="Grigoriev I."/>
        </authorList>
    </citation>
    <scope>NUCLEOTIDE SEQUENCE</scope>
    <source>
        <strain evidence="12">HMLAC05119</strain>
    </source>
</reference>
<evidence type="ECO:0000259" key="11">
    <source>
        <dbReference type="PROSITE" id="PS50157"/>
    </source>
</evidence>
<evidence type="ECO:0000256" key="1">
    <source>
        <dbReference type="ARBA" id="ARBA00004123"/>
    </source>
</evidence>
<dbReference type="EMBL" id="ML979132">
    <property type="protein sequence ID" value="KAF1920042.1"/>
    <property type="molecule type" value="Genomic_DNA"/>
</dbReference>
<evidence type="ECO:0000256" key="3">
    <source>
        <dbReference type="ARBA" id="ARBA00022737"/>
    </source>
</evidence>
<evidence type="ECO:0000256" key="5">
    <source>
        <dbReference type="ARBA" id="ARBA00022833"/>
    </source>
</evidence>
<keyword evidence="2" id="KW-0479">Metal-binding</keyword>
<dbReference type="GO" id="GO:0000785">
    <property type="term" value="C:chromatin"/>
    <property type="evidence" value="ECO:0007669"/>
    <property type="project" value="TreeGrafter"/>
</dbReference>
<dbReference type="OrthoDB" id="654211at2759"/>
<evidence type="ECO:0000313" key="12">
    <source>
        <dbReference type="EMBL" id="KAF1920042.1"/>
    </source>
</evidence>
<evidence type="ECO:0000256" key="9">
    <source>
        <dbReference type="PROSITE-ProRule" id="PRU00042"/>
    </source>
</evidence>
<keyword evidence="4 9" id="KW-0863">Zinc-finger</keyword>
<evidence type="ECO:0000256" key="4">
    <source>
        <dbReference type="ARBA" id="ARBA00022771"/>
    </source>
</evidence>
<dbReference type="InterPro" id="IPR051059">
    <property type="entry name" value="VerF-like"/>
</dbReference>
<protein>
    <recommendedName>
        <fullName evidence="11">C2H2-type domain-containing protein</fullName>
    </recommendedName>
</protein>
<dbReference type="Pfam" id="PF00096">
    <property type="entry name" value="zf-C2H2"/>
    <property type="match status" value="2"/>
</dbReference>
<feature type="region of interest" description="Disordered" evidence="10">
    <location>
        <begin position="533"/>
        <end position="559"/>
    </location>
</feature>
<keyword evidence="7" id="KW-0804">Transcription</keyword>
<dbReference type="Proteomes" id="UP000800096">
    <property type="component" value="Unassembled WGS sequence"/>
</dbReference>
<comment type="subcellular location">
    <subcellularLocation>
        <location evidence="1">Nucleus</location>
    </subcellularLocation>
</comment>
<dbReference type="InterPro" id="IPR013087">
    <property type="entry name" value="Znf_C2H2_type"/>
</dbReference>
<evidence type="ECO:0000256" key="6">
    <source>
        <dbReference type="ARBA" id="ARBA00023015"/>
    </source>
</evidence>
<dbReference type="PROSITE" id="PS00028">
    <property type="entry name" value="ZINC_FINGER_C2H2_1"/>
    <property type="match status" value="2"/>
</dbReference>
<accession>A0A6A5QX89</accession>
<dbReference type="FunFam" id="3.30.160.60:FF:000141">
    <property type="entry name" value="C2H2 zinc finger protein"/>
    <property type="match status" value="1"/>
</dbReference>
<dbReference type="PANTHER" id="PTHR40626">
    <property type="entry name" value="MIP31509P"/>
    <property type="match status" value="1"/>
</dbReference>
<sequence>MEGSYPMHPAQAMPSPFFYYNPDPQGENTRQHGHFTPHPSAQSTFHAQNMCFQRPASPAAHITYPQTAYANQMLTPVASPQPMYQKPAILIQPQDSPYLRPIDTDYSYAPATPPLSSSTRSSVSTPHSVCDILPTPVNGFYPGEAIEGVKQGCEGEVFSELLSAGIEWRSTTPPMTPVFIQPASASQASHLLSATSCPSLSRSPSPSARSPLVEAENNFCNPRDLTVSASELSTSLTLCPGDEEHKVVFKGEPAKIDLPESTQSFSFSGLPTFEPLFELDCEDDFTGLVAFPSAENTHFLGSKRQRTNLPAFASEEDLVSDESFTDFEEELVHGLPPTPAESVNSDDMSAAPASKRRSCKKAHSEFSDAESDFQGKPQASGDENTWSGASSQHEAVQGSNADAANSSSDENGSTTVAPTSRRGRKQSLTEDPSKTFVCTLCSRRFRRQEHLKRHYRSLHTHDKPFECTDCGKKFSRSDNLSQHQRTHGTGAVVMGVLDSSELHGDLSRQQLGNFNASNPAQMGQILYGAAEGISSSSSDSYSDIDASSIDKMRKRKRDQ</sequence>
<dbReference type="SMART" id="SM00355">
    <property type="entry name" value="ZnF_C2H2"/>
    <property type="match status" value="2"/>
</dbReference>
<keyword evidence="5" id="KW-0862">Zinc</keyword>
<feature type="region of interest" description="Disordered" evidence="10">
    <location>
        <begin position="334"/>
        <end position="430"/>
    </location>
</feature>
<dbReference type="GO" id="GO:0000978">
    <property type="term" value="F:RNA polymerase II cis-regulatory region sequence-specific DNA binding"/>
    <property type="evidence" value="ECO:0007669"/>
    <property type="project" value="InterPro"/>
</dbReference>
<dbReference type="InterPro" id="IPR036236">
    <property type="entry name" value="Znf_C2H2_sf"/>
</dbReference>
<keyword evidence="8" id="KW-0539">Nucleus</keyword>
<dbReference type="AlphaFoldDB" id="A0A6A5QX89"/>
<keyword evidence="13" id="KW-1185">Reference proteome</keyword>
<feature type="compositionally biased region" description="Low complexity" evidence="10">
    <location>
        <begin position="533"/>
        <end position="549"/>
    </location>
</feature>
<dbReference type="FunFam" id="3.30.160.60:FF:000757">
    <property type="entry name" value="Transcription factor Msn2p"/>
    <property type="match status" value="1"/>
</dbReference>
<evidence type="ECO:0000256" key="7">
    <source>
        <dbReference type="ARBA" id="ARBA00023163"/>
    </source>
</evidence>
<feature type="compositionally biased region" description="Polar residues" evidence="10">
    <location>
        <begin position="381"/>
        <end position="394"/>
    </location>
</feature>
<dbReference type="GO" id="GO:0000981">
    <property type="term" value="F:DNA-binding transcription factor activity, RNA polymerase II-specific"/>
    <property type="evidence" value="ECO:0007669"/>
    <property type="project" value="InterPro"/>
</dbReference>
<evidence type="ECO:0000256" key="10">
    <source>
        <dbReference type="SAM" id="MobiDB-lite"/>
    </source>
</evidence>
<keyword evidence="6" id="KW-0805">Transcription regulation</keyword>
<keyword evidence="3" id="KW-0677">Repeat</keyword>
<evidence type="ECO:0000256" key="8">
    <source>
        <dbReference type="ARBA" id="ARBA00023242"/>
    </source>
</evidence>
<evidence type="ECO:0000256" key="2">
    <source>
        <dbReference type="ARBA" id="ARBA00022723"/>
    </source>
</evidence>
<dbReference type="GO" id="GO:0005634">
    <property type="term" value="C:nucleus"/>
    <property type="evidence" value="ECO:0007669"/>
    <property type="project" value="UniProtKB-SubCell"/>
</dbReference>
<proteinExistence type="predicted"/>
<gene>
    <name evidence="12" type="ORF">BDU57DRAFT_1674</name>
</gene>
<dbReference type="PANTHER" id="PTHR40626:SF13">
    <property type="entry name" value="RESPIRATION FACTOR 2-RELATED"/>
    <property type="match status" value="1"/>
</dbReference>
<dbReference type="SUPFAM" id="SSF57667">
    <property type="entry name" value="beta-beta-alpha zinc fingers"/>
    <property type="match status" value="1"/>
</dbReference>
<feature type="compositionally biased region" description="Low complexity" evidence="10">
    <location>
        <begin position="398"/>
        <end position="413"/>
    </location>
</feature>
<feature type="domain" description="C2H2-type" evidence="11">
    <location>
        <begin position="436"/>
        <end position="464"/>
    </location>
</feature>
<evidence type="ECO:0000313" key="13">
    <source>
        <dbReference type="Proteomes" id="UP000800096"/>
    </source>
</evidence>
<name>A0A6A5QX89_AMPQU</name>
<dbReference type="Gene3D" id="3.30.160.60">
    <property type="entry name" value="Classic Zinc Finger"/>
    <property type="match status" value="2"/>
</dbReference>
<dbReference type="GO" id="GO:0008270">
    <property type="term" value="F:zinc ion binding"/>
    <property type="evidence" value="ECO:0007669"/>
    <property type="project" value="UniProtKB-KW"/>
</dbReference>
<organism evidence="12 13">
    <name type="scientific">Ampelomyces quisqualis</name>
    <name type="common">Powdery mildew agent</name>
    <dbReference type="NCBI Taxonomy" id="50730"/>
    <lineage>
        <taxon>Eukaryota</taxon>
        <taxon>Fungi</taxon>
        <taxon>Dikarya</taxon>
        <taxon>Ascomycota</taxon>
        <taxon>Pezizomycotina</taxon>
        <taxon>Dothideomycetes</taxon>
        <taxon>Pleosporomycetidae</taxon>
        <taxon>Pleosporales</taxon>
        <taxon>Pleosporineae</taxon>
        <taxon>Phaeosphaeriaceae</taxon>
        <taxon>Ampelomyces</taxon>
    </lineage>
</organism>
<feature type="domain" description="C2H2-type" evidence="11">
    <location>
        <begin position="465"/>
        <end position="487"/>
    </location>
</feature>
<dbReference type="PROSITE" id="PS50157">
    <property type="entry name" value="ZINC_FINGER_C2H2_2"/>
    <property type="match status" value="2"/>
</dbReference>